<name>A0A9P6CX58_9AGAR</name>
<feature type="region of interest" description="Disordered" evidence="1">
    <location>
        <begin position="250"/>
        <end position="316"/>
    </location>
</feature>
<dbReference type="Proteomes" id="UP000807469">
    <property type="component" value="Unassembled WGS sequence"/>
</dbReference>
<evidence type="ECO:0000313" key="4">
    <source>
        <dbReference type="Proteomes" id="UP000807469"/>
    </source>
</evidence>
<keyword evidence="4" id="KW-1185">Reference proteome</keyword>
<gene>
    <name evidence="3" type="ORF">BDN70DRAFT_183212</name>
</gene>
<evidence type="ECO:0000313" key="3">
    <source>
        <dbReference type="EMBL" id="KAF9476290.1"/>
    </source>
</evidence>
<dbReference type="EMBL" id="MU155299">
    <property type="protein sequence ID" value="KAF9476290.1"/>
    <property type="molecule type" value="Genomic_DNA"/>
</dbReference>
<reference evidence="3" key="1">
    <citation type="submission" date="2020-11" db="EMBL/GenBank/DDBJ databases">
        <authorList>
            <consortium name="DOE Joint Genome Institute"/>
            <person name="Ahrendt S."/>
            <person name="Riley R."/>
            <person name="Andreopoulos W."/>
            <person name="Labutti K."/>
            <person name="Pangilinan J."/>
            <person name="Ruiz-Duenas F.J."/>
            <person name="Barrasa J.M."/>
            <person name="Sanchez-Garcia M."/>
            <person name="Camarero S."/>
            <person name="Miyauchi S."/>
            <person name="Serrano A."/>
            <person name="Linde D."/>
            <person name="Babiker R."/>
            <person name="Drula E."/>
            <person name="Ayuso-Fernandez I."/>
            <person name="Pacheco R."/>
            <person name="Padilla G."/>
            <person name="Ferreira P."/>
            <person name="Barriuso J."/>
            <person name="Kellner H."/>
            <person name="Castanera R."/>
            <person name="Alfaro M."/>
            <person name="Ramirez L."/>
            <person name="Pisabarro A.G."/>
            <person name="Kuo A."/>
            <person name="Tritt A."/>
            <person name="Lipzen A."/>
            <person name="He G."/>
            <person name="Yan M."/>
            <person name="Ng V."/>
            <person name="Cullen D."/>
            <person name="Martin F."/>
            <person name="Rosso M.-N."/>
            <person name="Henrissat B."/>
            <person name="Hibbett D."/>
            <person name="Martinez A.T."/>
            <person name="Grigoriev I.V."/>
        </authorList>
    </citation>
    <scope>NUCLEOTIDE SEQUENCE</scope>
    <source>
        <strain evidence="3">CIRM-BRFM 674</strain>
    </source>
</reference>
<feature type="compositionally biased region" description="Low complexity" evidence="1">
    <location>
        <begin position="266"/>
        <end position="316"/>
    </location>
</feature>
<accession>A0A9P6CX58</accession>
<proteinExistence type="predicted"/>
<comment type="caution">
    <text evidence="3">The sequence shown here is derived from an EMBL/GenBank/DDBJ whole genome shotgun (WGS) entry which is preliminary data.</text>
</comment>
<dbReference type="AlphaFoldDB" id="A0A9P6CX58"/>
<evidence type="ECO:0000256" key="2">
    <source>
        <dbReference type="SAM" id="SignalP"/>
    </source>
</evidence>
<organism evidence="3 4">
    <name type="scientific">Pholiota conissans</name>
    <dbReference type="NCBI Taxonomy" id="109636"/>
    <lineage>
        <taxon>Eukaryota</taxon>
        <taxon>Fungi</taxon>
        <taxon>Dikarya</taxon>
        <taxon>Basidiomycota</taxon>
        <taxon>Agaricomycotina</taxon>
        <taxon>Agaricomycetes</taxon>
        <taxon>Agaricomycetidae</taxon>
        <taxon>Agaricales</taxon>
        <taxon>Agaricineae</taxon>
        <taxon>Strophariaceae</taxon>
        <taxon>Pholiota</taxon>
    </lineage>
</organism>
<protein>
    <submittedName>
        <fullName evidence="3">Uncharacterized protein</fullName>
    </submittedName>
</protein>
<feature type="signal peptide" evidence="2">
    <location>
        <begin position="1"/>
        <end position="22"/>
    </location>
</feature>
<dbReference type="OrthoDB" id="2527908at2759"/>
<evidence type="ECO:0000256" key="1">
    <source>
        <dbReference type="SAM" id="MobiDB-lite"/>
    </source>
</evidence>
<sequence>MRFSFAPARFLTLSACVASISAQTSFLYKWSFQDTSIQTTVPTCTRLAINITSFDTTTNSTKGTPPYYMTTYAIDGTPSTTLIGTKESDVSLIVDYPVGTLVLFSVTDANGSPGGTFAPMTVTGQSSLVASRETSHQTNLTAGASTSCIKTPSASKFTITPNVTSNSDLTTCDLLGLAIRGGVSPYTLSLVAATSPSVTNVTLPAGDNVYTYINRAAPGGHLVAAISDSTGEWATGAAIFNTKGTTDTECSGLASSSTHTDLPDLPSSSSSTSSTGSGGSPASTTTATSNTNPPRSGASTSTLSTSTTSSTNPTSAATALRPISLLGSISLILGGLMMFV</sequence>
<feature type="chain" id="PRO_5040472410" evidence="2">
    <location>
        <begin position="23"/>
        <end position="340"/>
    </location>
</feature>
<feature type="compositionally biased region" description="Polar residues" evidence="1">
    <location>
        <begin position="250"/>
        <end position="260"/>
    </location>
</feature>
<keyword evidence="2" id="KW-0732">Signal</keyword>